<proteinExistence type="predicted"/>
<dbReference type="AlphaFoldDB" id="A0A323UPA4"/>
<name>A0A323UPA4_9RHOO</name>
<dbReference type="OrthoDB" id="8858263at2"/>
<dbReference type="EMBL" id="QKOE01000039">
    <property type="protein sequence ID" value="PZA14324.1"/>
    <property type="molecule type" value="Genomic_DNA"/>
</dbReference>
<evidence type="ECO:0000313" key="1">
    <source>
        <dbReference type="EMBL" id="PZA14324.1"/>
    </source>
</evidence>
<evidence type="ECO:0000313" key="2">
    <source>
        <dbReference type="Proteomes" id="UP000248259"/>
    </source>
</evidence>
<reference evidence="1 2" key="1">
    <citation type="submission" date="2018-06" db="EMBL/GenBank/DDBJ databases">
        <title>Azoarcus communis strain SWub3 genome.</title>
        <authorList>
            <person name="Zorraquino Salvo V."/>
            <person name="Toubiana D."/>
            <person name="Blumwald E."/>
        </authorList>
    </citation>
    <scope>NUCLEOTIDE SEQUENCE [LARGE SCALE GENOMIC DNA]</scope>
    <source>
        <strain evidence="1 2">SWub3</strain>
    </source>
</reference>
<protein>
    <submittedName>
        <fullName evidence="1">Uncharacterized protein</fullName>
    </submittedName>
</protein>
<dbReference type="RefSeq" id="WP_110530271.1">
    <property type="nucleotide sequence ID" value="NZ_QKOE01000039.1"/>
</dbReference>
<keyword evidence="2" id="KW-1185">Reference proteome</keyword>
<comment type="caution">
    <text evidence="1">The sequence shown here is derived from an EMBL/GenBank/DDBJ whole genome shotgun (WGS) entry which is preliminary data.</text>
</comment>
<dbReference type="Proteomes" id="UP000248259">
    <property type="component" value="Unassembled WGS sequence"/>
</dbReference>
<sequence length="142" mass="15895">MPGFIAMDQSFDLLIGEWHEFADQRPEEIEGRFASDGRELLGRILREAIGGAPVGDFSSSSEFTQYVIDLRANERAWSRHLGDAIVAAQSWLDQGNPEAAEQVFDEFETECPWQMFVDIARIQRLNTLGSGGSGDDKRQAED</sequence>
<organism evidence="1 2">
    <name type="scientific">Parazoarcus communis SWub3 = DSM 12120</name>
    <dbReference type="NCBI Taxonomy" id="1121029"/>
    <lineage>
        <taxon>Bacteria</taxon>
        <taxon>Pseudomonadati</taxon>
        <taxon>Pseudomonadota</taxon>
        <taxon>Betaproteobacteria</taxon>
        <taxon>Rhodocyclales</taxon>
        <taxon>Zoogloeaceae</taxon>
        <taxon>Parazoarcus</taxon>
    </lineage>
</organism>
<accession>A0A323UPA4</accession>
<gene>
    <name evidence="1" type="ORF">DNK49_22475</name>
</gene>